<evidence type="ECO:0000313" key="2">
    <source>
        <dbReference type="EMBL" id="KLO09732.1"/>
    </source>
</evidence>
<accession>A0A0H2RDV7</accession>
<feature type="region of interest" description="Disordered" evidence="1">
    <location>
        <begin position="1"/>
        <end position="38"/>
    </location>
</feature>
<reference evidence="2 3" key="1">
    <citation type="submission" date="2015-04" db="EMBL/GenBank/DDBJ databases">
        <title>Complete genome sequence of Schizopora paradoxa KUC8140, a cosmopolitan wood degrader in East Asia.</title>
        <authorList>
            <consortium name="DOE Joint Genome Institute"/>
            <person name="Min B."/>
            <person name="Park H."/>
            <person name="Jang Y."/>
            <person name="Kim J.-J."/>
            <person name="Kim K.H."/>
            <person name="Pangilinan J."/>
            <person name="Lipzen A."/>
            <person name="Riley R."/>
            <person name="Grigoriev I.V."/>
            <person name="Spatafora J.W."/>
            <person name="Choi I.-G."/>
        </authorList>
    </citation>
    <scope>NUCLEOTIDE SEQUENCE [LARGE SCALE GENOMIC DNA]</scope>
    <source>
        <strain evidence="2 3">KUC8140</strain>
    </source>
</reference>
<dbReference type="InParanoid" id="A0A0H2RDV7"/>
<dbReference type="OrthoDB" id="2554033at2759"/>
<feature type="region of interest" description="Disordered" evidence="1">
    <location>
        <begin position="143"/>
        <end position="208"/>
    </location>
</feature>
<feature type="compositionally biased region" description="Pro residues" evidence="1">
    <location>
        <begin position="151"/>
        <end position="169"/>
    </location>
</feature>
<proteinExistence type="predicted"/>
<dbReference type="Proteomes" id="UP000053477">
    <property type="component" value="Unassembled WGS sequence"/>
</dbReference>
<gene>
    <name evidence="2" type="ORF">SCHPADRAFT_550705</name>
</gene>
<dbReference type="EMBL" id="KQ086046">
    <property type="protein sequence ID" value="KLO09732.1"/>
    <property type="molecule type" value="Genomic_DNA"/>
</dbReference>
<dbReference type="AlphaFoldDB" id="A0A0H2RDV7"/>
<sequence>MTDINDVHNVSSTAKRSKPIPIARPRAVSPSSSPSAQPKSPILSYFFPLPTKQSAAVQVPTSPLDSLSKAFVTDAPEGMSYPNDIEPPLVRHARRLSSTWSQSSGAAVRFSAAAAATGSAAVSGVATGGEDDRGARLLRRLSLGTALNKPSMPPPSAPATDAPPLPLTPRTPTSAKKMRRRTLAAEPPRRAPSPMGERILKGHFDGFS</sequence>
<keyword evidence="3" id="KW-1185">Reference proteome</keyword>
<evidence type="ECO:0000313" key="3">
    <source>
        <dbReference type="Proteomes" id="UP000053477"/>
    </source>
</evidence>
<name>A0A0H2RDV7_9AGAM</name>
<organism evidence="2 3">
    <name type="scientific">Schizopora paradoxa</name>
    <dbReference type="NCBI Taxonomy" id="27342"/>
    <lineage>
        <taxon>Eukaryota</taxon>
        <taxon>Fungi</taxon>
        <taxon>Dikarya</taxon>
        <taxon>Basidiomycota</taxon>
        <taxon>Agaricomycotina</taxon>
        <taxon>Agaricomycetes</taxon>
        <taxon>Hymenochaetales</taxon>
        <taxon>Schizoporaceae</taxon>
        <taxon>Schizopora</taxon>
    </lineage>
</organism>
<feature type="compositionally biased region" description="Basic and acidic residues" evidence="1">
    <location>
        <begin position="198"/>
        <end position="208"/>
    </location>
</feature>
<protein>
    <submittedName>
        <fullName evidence="2">Uncharacterized protein</fullName>
    </submittedName>
</protein>
<evidence type="ECO:0000256" key="1">
    <source>
        <dbReference type="SAM" id="MobiDB-lite"/>
    </source>
</evidence>
<feature type="compositionally biased region" description="Low complexity" evidence="1">
    <location>
        <begin position="21"/>
        <end position="38"/>
    </location>
</feature>